<gene>
    <name evidence="15" type="ORF">SAMN05216324_12025</name>
</gene>
<evidence type="ECO:0000256" key="4">
    <source>
        <dbReference type="ARBA" id="ARBA00022801"/>
    </source>
</evidence>
<dbReference type="GO" id="GO:0030894">
    <property type="term" value="C:replisome"/>
    <property type="evidence" value="ECO:0007669"/>
    <property type="project" value="TreeGrafter"/>
</dbReference>
<evidence type="ECO:0000256" key="5">
    <source>
        <dbReference type="ARBA" id="ARBA00022806"/>
    </source>
</evidence>
<dbReference type="EMBL" id="FPKW01000020">
    <property type="protein sequence ID" value="SFZ96462.1"/>
    <property type="molecule type" value="Genomic_DNA"/>
</dbReference>
<dbReference type="InterPro" id="IPR027417">
    <property type="entry name" value="P-loop_NTPase"/>
</dbReference>
<proteinExistence type="inferred from homology"/>
<evidence type="ECO:0000313" key="16">
    <source>
        <dbReference type="Proteomes" id="UP000182034"/>
    </source>
</evidence>
<dbReference type="Pfam" id="PF16124">
    <property type="entry name" value="RecQ_Zn_bind"/>
    <property type="match status" value="1"/>
</dbReference>
<keyword evidence="16" id="KW-1185">Reference proteome</keyword>
<dbReference type="Pfam" id="PF00271">
    <property type="entry name" value="Helicase_C"/>
    <property type="match status" value="1"/>
</dbReference>
<dbReference type="EC" id="5.6.2.4" evidence="10"/>
<comment type="similarity">
    <text evidence="1">Belongs to the helicase family. RecQ subfamily.</text>
</comment>
<dbReference type="CDD" id="cd17920">
    <property type="entry name" value="DEXHc_RecQ"/>
    <property type="match status" value="1"/>
</dbReference>
<evidence type="ECO:0000256" key="12">
    <source>
        <dbReference type="ARBA" id="ARBA00044550"/>
    </source>
</evidence>
<evidence type="ECO:0000256" key="6">
    <source>
        <dbReference type="ARBA" id="ARBA00022840"/>
    </source>
</evidence>
<evidence type="ECO:0000256" key="1">
    <source>
        <dbReference type="ARBA" id="ARBA00005446"/>
    </source>
</evidence>
<evidence type="ECO:0000256" key="2">
    <source>
        <dbReference type="ARBA" id="ARBA00022723"/>
    </source>
</evidence>
<evidence type="ECO:0000313" key="15">
    <source>
        <dbReference type="EMBL" id="SFZ96462.1"/>
    </source>
</evidence>
<feature type="domain" description="Helicase ATP-binding" evidence="13">
    <location>
        <begin position="47"/>
        <end position="215"/>
    </location>
</feature>
<keyword evidence="7" id="KW-0238">DNA-binding</keyword>
<dbReference type="STRING" id="1612149.SAMN05216324_12025"/>
<dbReference type="InterPro" id="IPR036388">
    <property type="entry name" value="WH-like_DNA-bd_sf"/>
</dbReference>
<dbReference type="GO" id="GO:0006310">
    <property type="term" value="P:DNA recombination"/>
    <property type="evidence" value="ECO:0007669"/>
    <property type="project" value="InterPro"/>
</dbReference>
<evidence type="ECO:0000256" key="10">
    <source>
        <dbReference type="ARBA" id="ARBA00034808"/>
    </source>
</evidence>
<sequence>MTFFVAIQYFPYFYLMISQQDFQKLKYETLKYFWGYDEFRDSQEEIINSVLTEKDTLVLLPTGAGKSLCYQLPALLKEGTCLVISPLLALMKDQVNQLKFRGIEAEYLSSELDDFDAEVIYNRCKDGLTKLLYVSPERLTNKQFLQNIEEIQMSFIAVDEAHCISEWGQDFRPSYQNIKEFRKNNPEIPCLALTATATPKVLEEIKTKLELKNPQIFHKSFKRDNIKIFTEEVSDKFQRIFNILKYNNNSGIIYVRTRKEAELLTEYLHKNQLKNVDFFHAGLTTKEKNAKQNHWNRNNNNVLISTNAFGMGIDKDNVRFVIHFSPAPSIENYYQEIGRSGRDGKDSFAFMLWNQQEISNFDQILKNQTPNKAEFLKIVTYLYSIFQVAEYELPEKTFQLNAAGIQNFTKLSTAKIKNVLNFLHNQEIIYFNDNKSLSSVELMIKADDIEQLPKKDAYFIELLLRTISGITTHKVLFSEQQVSNKLGISIHLIKERLKELQQKNYLEYVDGALSSVKFLKPRDERVINSGYWKLFEHIQRNKIQKWEEMKFYTESNDYCKMKMILAYFGEKNSKNCGQCSVCEKNKQSMFGKNISHQIVNLLTEKPATIEELSVQLSYHPKENILENLIYLLDSGKVKMLNFRTYALA</sequence>
<reference evidence="16" key="1">
    <citation type="submission" date="2016-10" db="EMBL/GenBank/DDBJ databases">
        <authorList>
            <person name="Varghese N."/>
            <person name="Submissions S."/>
        </authorList>
    </citation>
    <scope>NUCLEOTIDE SEQUENCE [LARGE SCALE GENOMIC DNA]</scope>
    <source>
        <strain evidence="16">SUR2</strain>
    </source>
</reference>
<evidence type="ECO:0000256" key="11">
    <source>
        <dbReference type="ARBA" id="ARBA00044535"/>
    </source>
</evidence>
<dbReference type="Gene3D" id="1.10.10.10">
    <property type="entry name" value="Winged helix-like DNA-binding domain superfamily/Winged helix DNA-binding domain"/>
    <property type="match status" value="1"/>
</dbReference>
<comment type="catalytic activity">
    <reaction evidence="9">
        <text>Couples ATP hydrolysis with the unwinding of duplex DNA by translocating in the 3'-5' direction.</text>
        <dbReference type="EC" id="5.6.2.4"/>
    </reaction>
</comment>
<keyword evidence="8" id="KW-0413">Isomerase</keyword>
<evidence type="ECO:0000256" key="7">
    <source>
        <dbReference type="ARBA" id="ARBA00023125"/>
    </source>
</evidence>
<evidence type="ECO:0000259" key="13">
    <source>
        <dbReference type="PROSITE" id="PS51192"/>
    </source>
</evidence>
<dbReference type="GO" id="GO:0016787">
    <property type="term" value="F:hydrolase activity"/>
    <property type="evidence" value="ECO:0007669"/>
    <property type="project" value="UniProtKB-KW"/>
</dbReference>
<dbReference type="PANTHER" id="PTHR13710:SF105">
    <property type="entry name" value="ATP-DEPENDENT DNA HELICASE Q1"/>
    <property type="match status" value="1"/>
</dbReference>
<feature type="domain" description="Helicase C-terminal" evidence="14">
    <location>
        <begin position="236"/>
        <end position="383"/>
    </location>
</feature>
<dbReference type="PROSITE" id="PS51192">
    <property type="entry name" value="HELICASE_ATP_BIND_1"/>
    <property type="match status" value="1"/>
</dbReference>
<dbReference type="InterPro" id="IPR004589">
    <property type="entry name" value="DNA_helicase_ATP-dep_RecQ"/>
</dbReference>
<accession>A0A1K2IVX9</accession>
<dbReference type="GO" id="GO:0043590">
    <property type="term" value="C:bacterial nucleoid"/>
    <property type="evidence" value="ECO:0007669"/>
    <property type="project" value="TreeGrafter"/>
</dbReference>
<keyword evidence="3" id="KW-0547">Nucleotide-binding</keyword>
<dbReference type="PANTHER" id="PTHR13710">
    <property type="entry name" value="DNA HELICASE RECQ FAMILY MEMBER"/>
    <property type="match status" value="1"/>
</dbReference>
<dbReference type="InterPro" id="IPR014001">
    <property type="entry name" value="Helicase_ATP-bd"/>
</dbReference>
<name>A0A1K2IVX9_9FLAO</name>
<dbReference type="AlphaFoldDB" id="A0A1K2IVX9"/>
<dbReference type="GO" id="GO:0005737">
    <property type="term" value="C:cytoplasm"/>
    <property type="evidence" value="ECO:0007669"/>
    <property type="project" value="TreeGrafter"/>
</dbReference>
<dbReference type="GO" id="GO:0046872">
    <property type="term" value="F:metal ion binding"/>
    <property type="evidence" value="ECO:0007669"/>
    <property type="project" value="UniProtKB-KW"/>
</dbReference>
<evidence type="ECO:0000256" key="9">
    <source>
        <dbReference type="ARBA" id="ARBA00034617"/>
    </source>
</evidence>
<dbReference type="GO" id="GO:0005524">
    <property type="term" value="F:ATP binding"/>
    <property type="evidence" value="ECO:0007669"/>
    <property type="project" value="UniProtKB-KW"/>
</dbReference>
<keyword evidence="6" id="KW-0067">ATP-binding</keyword>
<organism evidence="15 16">
    <name type="scientific">Chryseobacterium limigenitum</name>
    <dbReference type="NCBI Taxonomy" id="1612149"/>
    <lineage>
        <taxon>Bacteria</taxon>
        <taxon>Pseudomonadati</taxon>
        <taxon>Bacteroidota</taxon>
        <taxon>Flavobacteriia</taxon>
        <taxon>Flavobacteriales</taxon>
        <taxon>Weeksellaceae</taxon>
        <taxon>Chryseobacterium group</taxon>
        <taxon>Chryseobacterium</taxon>
    </lineage>
</organism>
<dbReference type="NCBIfam" id="TIGR00614">
    <property type="entry name" value="recQ_fam"/>
    <property type="match status" value="1"/>
</dbReference>
<dbReference type="PROSITE" id="PS51194">
    <property type="entry name" value="HELICASE_CTER"/>
    <property type="match status" value="1"/>
</dbReference>
<dbReference type="GO" id="GO:0003677">
    <property type="term" value="F:DNA binding"/>
    <property type="evidence" value="ECO:0007669"/>
    <property type="project" value="UniProtKB-KW"/>
</dbReference>
<dbReference type="InterPro" id="IPR001650">
    <property type="entry name" value="Helicase_C-like"/>
</dbReference>
<dbReference type="InterPro" id="IPR032284">
    <property type="entry name" value="RecQ_Zn-bd"/>
</dbReference>
<dbReference type="GO" id="GO:0043138">
    <property type="term" value="F:3'-5' DNA helicase activity"/>
    <property type="evidence" value="ECO:0007669"/>
    <property type="project" value="UniProtKB-EC"/>
</dbReference>
<dbReference type="GO" id="GO:0006281">
    <property type="term" value="P:DNA repair"/>
    <property type="evidence" value="ECO:0007669"/>
    <property type="project" value="TreeGrafter"/>
</dbReference>
<evidence type="ECO:0000259" key="14">
    <source>
        <dbReference type="PROSITE" id="PS51194"/>
    </source>
</evidence>
<dbReference type="SUPFAM" id="SSF52540">
    <property type="entry name" value="P-loop containing nucleoside triphosphate hydrolases"/>
    <property type="match status" value="1"/>
</dbReference>
<keyword evidence="5 15" id="KW-0347">Helicase</keyword>
<dbReference type="GO" id="GO:0009378">
    <property type="term" value="F:four-way junction helicase activity"/>
    <property type="evidence" value="ECO:0007669"/>
    <property type="project" value="TreeGrafter"/>
</dbReference>
<protein>
    <recommendedName>
        <fullName evidence="11">ATP-dependent DNA helicase RecQ</fullName>
        <ecNumber evidence="10">5.6.2.4</ecNumber>
    </recommendedName>
    <alternativeName>
        <fullName evidence="12">DNA 3'-5' helicase RecQ</fullName>
    </alternativeName>
</protein>
<dbReference type="Pfam" id="PF00270">
    <property type="entry name" value="DEAD"/>
    <property type="match status" value="1"/>
</dbReference>
<dbReference type="SMART" id="SM00487">
    <property type="entry name" value="DEXDc"/>
    <property type="match status" value="1"/>
</dbReference>
<keyword evidence="4" id="KW-0378">Hydrolase</keyword>
<evidence type="ECO:0000256" key="8">
    <source>
        <dbReference type="ARBA" id="ARBA00023235"/>
    </source>
</evidence>
<dbReference type="Proteomes" id="UP000182034">
    <property type="component" value="Unassembled WGS sequence"/>
</dbReference>
<keyword evidence="2" id="KW-0479">Metal-binding</keyword>
<dbReference type="InterPro" id="IPR011545">
    <property type="entry name" value="DEAD/DEAH_box_helicase_dom"/>
</dbReference>
<dbReference type="FunFam" id="3.40.50.300:FF:000296">
    <property type="entry name" value="ATP-dependent DNA helicase RecQ"/>
    <property type="match status" value="1"/>
</dbReference>
<evidence type="ECO:0000256" key="3">
    <source>
        <dbReference type="ARBA" id="ARBA00022741"/>
    </source>
</evidence>
<dbReference type="SMART" id="SM00490">
    <property type="entry name" value="HELICc"/>
    <property type="match status" value="1"/>
</dbReference>
<dbReference type="Gene3D" id="3.40.50.300">
    <property type="entry name" value="P-loop containing nucleotide triphosphate hydrolases"/>
    <property type="match status" value="2"/>
</dbReference>